<reference evidence="1" key="1">
    <citation type="journal article" date="2015" name="Genome Biol. Evol.">
        <title>Organellar Genomes of White Spruce (Picea glauca): Assembly and Annotation.</title>
        <authorList>
            <person name="Jackman S.D."/>
            <person name="Warren R.L."/>
            <person name="Gibb E.A."/>
            <person name="Vandervalk B.P."/>
            <person name="Mohamadi H."/>
            <person name="Chu J."/>
            <person name="Raymond A."/>
            <person name="Pleasance S."/>
            <person name="Coope R."/>
            <person name="Wildung M.R."/>
            <person name="Ritland C.E."/>
            <person name="Bousquet J."/>
            <person name="Jones S.J."/>
            <person name="Bohlmann J."/>
            <person name="Birol I."/>
        </authorList>
    </citation>
    <scope>NUCLEOTIDE SEQUENCE [LARGE SCALE GENOMIC DNA]</scope>
    <source>
        <tissue evidence="1">Flushing bud</tissue>
    </source>
</reference>
<name>A0A101M346_PICGL</name>
<comment type="caution">
    <text evidence="1">The sequence shown here is derived from an EMBL/GenBank/DDBJ whole genome shotgun (WGS) entry which is preliminary data.</text>
</comment>
<dbReference type="EMBL" id="LKAM01000001">
    <property type="protein sequence ID" value="KUM50194.1"/>
    <property type="molecule type" value="Genomic_DNA"/>
</dbReference>
<proteinExistence type="predicted"/>
<gene>
    <name evidence="1" type="ORF">ABT39_MTgene37</name>
</gene>
<protein>
    <submittedName>
        <fullName evidence="1">Uncharacterized protein</fullName>
    </submittedName>
</protein>
<dbReference type="AlphaFoldDB" id="A0A101M346"/>
<geneLocation type="mitochondrion" evidence="1"/>
<keyword evidence="1" id="KW-0496">Mitochondrion</keyword>
<evidence type="ECO:0000313" key="1">
    <source>
        <dbReference type="EMBL" id="KUM50194.1"/>
    </source>
</evidence>
<accession>A0A101M346</accession>
<sequence>MWQKTGMNPWLLGVKGQSRSDMVHLSDGS</sequence>
<organism evidence="1">
    <name type="scientific">Picea glauca</name>
    <name type="common">White spruce</name>
    <name type="synonym">Pinus glauca</name>
    <dbReference type="NCBI Taxonomy" id="3330"/>
    <lineage>
        <taxon>Eukaryota</taxon>
        <taxon>Viridiplantae</taxon>
        <taxon>Streptophyta</taxon>
        <taxon>Embryophyta</taxon>
        <taxon>Tracheophyta</taxon>
        <taxon>Spermatophyta</taxon>
        <taxon>Pinopsida</taxon>
        <taxon>Pinidae</taxon>
        <taxon>Conifers I</taxon>
        <taxon>Pinales</taxon>
        <taxon>Pinaceae</taxon>
        <taxon>Picea</taxon>
    </lineage>
</organism>